<accession>A0A4S4F0E1</accession>
<dbReference type="AlphaFoldDB" id="A0A4S4F0E1"/>
<reference evidence="3 4" key="1">
    <citation type="journal article" date="2018" name="Proc. Natl. Acad. Sci. U.S.A.">
        <title>Draft genome sequence of Camellia sinensis var. sinensis provides insights into the evolution of the tea genome and tea quality.</title>
        <authorList>
            <person name="Wei C."/>
            <person name="Yang H."/>
            <person name="Wang S."/>
            <person name="Zhao J."/>
            <person name="Liu C."/>
            <person name="Gao L."/>
            <person name="Xia E."/>
            <person name="Lu Y."/>
            <person name="Tai Y."/>
            <person name="She G."/>
            <person name="Sun J."/>
            <person name="Cao H."/>
            <person name="Tong W."/>
            <person name="Gao Q."/>
            <person name="Li Y."/>
            <person name="Deng W."/>
            <person name="Jiang X."/>
            <person name="Wang W."/>
            <person name="Chen Q."/>
            <person name="Zhang S."/>
            <person name="Li H."/>
            <person name="Wu J."/>
            <person name="Wang P."/>
            <person name="Li P."/>
            <person name="Shi C."/>
            <person name="Zheng F."/>
            <person name="Jian J."/>
            <person name="Huang B."/>
            <person name="Shan D."/>
            <person name="Shi M."/>
            <person name="Fang C."/>
            <person name="Yue Y."/>
            <person name="Li F."/>
            <person name="Li D."/>
            <person name="Wei S."/>
            <person name="Han B."/>
            <person name="Jiang C."/>
            <person name="Yin Y."/>
            <person name="Xia T."/>
            <person name="Zhang Z."/>
            <person name="Bennetzen J.L."/>
            <person name="Zhao S."/>
            <person name="Wan X."/>
        </authorList>
    </citation>
    <scope>NUCLEOTIDE SEQUENCE [LARGE SCALE GENOMIC DNA]</scope>
    <source>
        <strain evidence="4">cv. Shuchazao</strain>
        <tissue evidence="3">Leaf</tissue>
    </source>
</reference>
<feature type="region of interest" description="Disordered" evidence="1">
    <location>
        <begin position="1"/>
        <end position="29"/>
    </location>
</feature>
<keyword evidence="2" id="KW-0472">Membrane</keyword>
<dbReference type="EMBL" id="SDRB02000640">
    <property type="protein sequence ID" value="THG22870.1"/>
    <property type="molecule type" value="Genomic_DNA"/>
</dbReference>
<comment type="caution">
    <text evidence="3">The sequence shown here is derived from an EMBL/GenBank/DDBJ whole genome shotgun (WGS) entry which is preliminary data.</text>
</comment>
<gene>
    <name evidence="3" type="ORF">TEA_025567</name>
</gene>
<sequence length="145" mass="15864">MAATATATEAQRIWSSVKPRRRPNPTVERSSIPARIGICNPIPFLSTSFKTSSYSFIVRASEEPQTQEAANSGSNDPDRAFISQEDVSYVWKLGAGSIVGAAVIKYGSVIFPEITRPDILVALIMIFTPVIIAVLLLIRQSRLEQ</sequence>
<evidence type="ECO:0000313" key="4">
    <source>
        <dbReference type="Proteomes" id="UP000306102"/>
    </source>
</evidence>
<feature type="transmembrane region" description="Helical" evidence="2">
    <location>
        <begin position="119"/>
        <end position="138"/>
    </location>
</feature>
<keyword evidence="4" id="KW-1185">Reference proteome</keyword>
<dbReference type="Proteomes" id="UP000306102">
    <property type="component" value="Unassembled WGS sequence"/>
</dbReference>
<keyword evidence="2" id="KW-0812">Transmembrane</keyword>
<protein>
    <submittedName>
        <fullName evidence="3">Uncharacterized protein</fullName>
    </submittedName>
</protein>
<dbReference type="PANTHER" id="PTHR37224">
    <property type="entry name" value="OS02G0804400 PROTEIN"/>
    <property type="match status" value="1"/>
</dbReference>
<keyword evidence="2" id="KW-1133">Transmembrane helix</keyword>
<organism evidence="3 4">
    <name type="scientific">Camellia sinensis var. sinensis</name>
    <name type="common">China tea</name>
    <dbReference type="NCBI Taxonomy" id="542762"/>
    <lineage>
        <taxon>Eukaryota</taxon>
        <taxon>Viridiplantae</taxon>
        <taxon>Streptophyta</taxon>
        <taxon>Embryophyta</taxon>
        <taxon>Tracheophyta</taxon>
        <taxon>Spermatophyta</taxon>
        <taxon>Magnoliopsida</taxon>
        <taxon>eudicotyledons</taxon>
        <taxon>Gunneridae</taxon>
        <taxon>Pentapetalae</taxon>
        <taxon>asterids</taxon>
        <taxon>Ericales</taxon>
        <taxon>Theaceae</taxon>
        <taxon>Camellia</taxon>
    </lineage>
</organism>
<evidence type="ECO:0000313" key="3">
    <source>
        <dbReference type="EMBL" id="THG22870.1"/>
    </source>
</evidence>
<evidence type="ECO:0000256" key="2">
    <source>
        <dbReference type="SAM" id="Phobius"/>
    </source>
</evidence>
<feature type="transmembrane region" description="Helical" evidence="2">
    <location>
        <begin position="89"/>
        <end position="107"/>
    </location>
</feature>
<proteinExistence type="predicted"/>
<evidence type="ECO:0000256" key="1">
    <source>
        <dbReference type="SAM" id="MobiDB-lite"/>
    </source>
</evidence>
<name>A0A4S4F0E1_CAMSN</name>